<evidence type="ECO:0000256" key="3">
    <source>
        <dbReference type="ARBA" id="ARBA00022679"/>
    </source>
</evidence>
<dbReference type="SUPFAM" id="SSF53335">
    <property type="entry name" value="S-adenosyl-L-methionine-dependent methyltransferases"/>
    <property type="match status" value="2"/>
</dbReference>
<dbReference type="EMBL" id="JAYXUD010000004">
    <property type="protein sequence ID" value="MEC6898384.1"/>
    <property type="molecule type" value="Genomic_DNA"/>
</dbReference>
<evidence type="ECO:0000313" key="5">
    <source>
        <dbReference type="EMBL" id="MEC6898384.1"/>
    </source>
</evidence>
<dbReference type="GO" id="GO:0032259">
    <property type="term" value="P:methylation"/>
    <property type="evidence" value="ECO:0007669"/>
    <property type="project" value="UniProtKB-KW"/>
</dbReference>
<accession>A0ABU6LH15</accession>
<keyword evidence="6" id="KW-1185">Reference proteome</keyword>
<reference evidence="5 6" key="1">
    <citation type="submission" date="2024-01" db="EMBL/GenBank/DDBJ databases">
        <title>Active colonisers of the gastrointestinal tract of Atlantic salmon farmed in a warm water region.</title>
        <authorList>
            <person name="Bowman J.P."/>
        </authorList>
    </citation>
    <scope>NUCLEOTIDE SEQUENCE [LARGE SCALE GENOMIC DNA]</scope>
    <source>
        <strain evidence="5 6">S4MW1</strain>
    </source>
</reference>
<comment type="caution">
    <text evidence="5">The sequence shown here is derived from an EMBL/GenBank/DDBJ whole genome shotgun (WGS) entry which is preliminary data.</text>
</comment>
<evidence type="ECO:0000256" key="1">
    <source>
        <dbReference type="ARBA" id="ARBA00006594"/>
    </source>
</evidence>
<evidence type="ECO:0000256" key="2">
    <source>
        <dbReference type="ARBA" id="ARBA00022603"/>
    </source>
</evidence>
<feature type="domain" description="DNA methylase N-4/N-6" evidence="4">
    <location>
        <begin position="111"/>
        <end position="173"/>
    </location>
</feature>
<dbReference type="InterPro" id="IPR002941">
    <property type="entry name" value="DNA_methylase_N4/N6"/>
</dbReference>
<name>A0ABU6LH15_9GAMM</name>
<dbReference type="Pfam" id="PF01555">
    <property type="entry name" value="N6_N4_Mtase"/>
    <property type="match status" value="2"/>
</dbReference>
<keyword evidence="3" id="KW-0808">Transferase</keyword>
<comment type="similarity">
    <text evidence="1">Belongs to the N(4)/N(6)-methyltransferase family.</text>
</comment>
<dbReference type="InterPro" id="IPR029063">
    <property type="entry name" value="SAM-dependent_MTases_sf"/>
</dbReference>
<dbReference type="RefSeq" id="WP_327779560.1">
    <property type="nucleotide sequence ID" value="NZ_JAYXUD010000004.1"/>
</dbReference>
<sequence length="920" mass="106123">MNQENLFDIEEQNKTSGPIECLGMTFESDEARRAHFTELLREKLEDPEFRAIEGFPIGTNEAILDLSDPPYYTACPNPWLELFVLQWENEKINVDELYHREPFAADVSEGKSDHIYNAHTYHTKVPHKAIMRYILHYTMPGDLVFDGFCGTGMTGVAAKLCGDKEVVSQLGYYIDCEDNIYESHHSFKEKKAPISKLGVRNAILNDLSPVASFISHNYNKITNVVRFENEAKTLLNKANEEFSWMYETKHSDGRIGKINYTVWSDVFICPSCSNEIIFHNVAVEGDKVKAEFNCSHCNSRLKKRGLDRSFVSLYDPSLNETIKQAKQVPVLINYSIDKVKLDKPLDEFDYDLINKIGKLDVTYSFPLERMIPGKETRRNDSIGLTHVHHYYSKKTLLILSYLRAHCHNNDLLLWFNSQLINLSKLNRYRPGISFPYNPLSGTMYVGSQVSEANIFDAYKNKLNKLCKAFKNIPSPSLVSTQSLDSIKGFKADYIFIDPPFGANLNYSELSSLWESWLGVKTNNIREAIENSAQRKSIDDYRDIMYSCFKAAYDVLKPGGWATVEFSNTKASVWNSIQSSLGEAGFVVANVSALDKQSLSFKAVNTPTAVKQDLIISAYKPTFDFEVRFKASEKYESMWDFVDYHLDNLPIVRVSGDSIISSSERDVRVIFDRMVGYFIRNNKEVPIDSIIFQREMAVRYIERDGMYFTRSQVAKYDKERMVRIKFEQISIFVSDENSAIEWLRQKLKNKPQTYSDLHPLFLNELAGWKKDELQLELSNLLSENFLIYEQMNDDVPSQVHSYLSSNYKDMRGLSKSDEHLKTQAKGRWYVPDGTKESDIKRLRLKVLLKEFDSYIEGKGKIKTPRSEALRVGFAREWEANNYEVILDIANRIPKLMLQEDEQLIMFYDNARTLSENSADEW</sequence>
<protein>
    <submittedName>
        <fullName evidence="5">DNA methyltransferase</fullName>
    </submittedName>
</protein>
<proteinExistence type="inferred from homology"/>
<dbReference type="Gene3D" id="3.40.50.150">
    <property type="entry name" value="Vaccinia Virus protein VP39"/>
    <property type="match status" value="2"/>
</dbReference>
<feature type="domain" description="DNA methylase N-4/N-6" evidence="4">
    <location>
        <begin position="492"/>
        <end position="629"/>
    </location>
</feature>
<dbReference type="Proteomes" id="UP001339429">
    <property type="component" value="Unassembled WGS sequence"/>
</dbReference>
<dbReference type="PROSITE" id="PS00092">
    <property type="entry name" value="N6_MTASE"/>
    <property type="match status" value="1"/>
</dbReference>
<organism evidence="5 6">
    <name type="scientific">Photobacterium piscicola</name>
    <dbReference type="NCBI Taxonomy" id="1378299"/>
    <lineage>
        <taxon>Bacteria</taxon>
        <taxon>Pseudomonadati</taxon>
        <taxon>Pseudomonadota</taxon>
        <taxon>Gammaproteobacteria</taxon>
        <taxon>Vibrionales</taxon>
        <taxon>Vibrionaceae</taxon>
        <taxon>Photobacterium</taxon>
    </lineage>
</organism>
<gene>
    <name evidence="5" type="ORF">VXS00_07005</name>
</gene>
<dbReference type="InterPro" id="IPR002052">
    <property type="entry name" value="DNA_methylase_N6_adenine_CS"/>
</dbReference>
<keyword evidence="2 5" id="KW-0489">Methyltransferase</keyword>
<evidence type="ECO:0000313" key="6">
    <source>
        <dbReference type="Proteomes" id="UP001339429"/>
    </source>
</evidence>
<dbReference type="GO" id="GO:0008168">
    <property type="term" value="F:methyltransferase activity"/>
    <property type="evidence" value="ECO:0007669"/>
    <property type="project" value="UniProtKB-KW"/>
</dbReference>
<evidence type="ECO:0000259" key="4">
    <source>
        <dbReference type="Pfam" id="PF01555"/>
    </source>
</evidence>